<dbReference type="Proteomes" id="UP000077755">
    <property type="component" value="Chromosome 4"/>
</dbReference>
<evidence type="ECO:0000313" key="2">
    <source>
        <dbReference type="EMBL" id="WOG95538.1"/>
    </source>
</evidence>
<dbReference type="PANTHER" id="PTHR34057:SF10">
    <property type="entry name" value="TRANSPOSASE, PTTA_EN_SPM, PLANT"/>
    <property type="match status" value="1"/>
</dbReference>
<dbReference type="InterPro" id="IPR038745">
    <property type="entry name" value="AT4G37440-like"/>
</dbReference>
<gene>
    <name evidence="2" type="ORF">DCAR_0414862</name>
</gene>
<feature type="compositionally biased region" description="Polar residues" evidence="1">
    <location>
        <begin position="548"/>
        <end position="566"/>
    </location>
</feature>
<feature type="compositionally biased region" description="Basic and acidic residues" evidence="1">
    <location>
        <begin position="59"/>
        <end position="68"/>
    </location>
</feature>
<sequence>MGPDLELKGRLGSMASLDGKENEKSHGHPVAKDISCKSNYQDDIFKLEALMPKQAEQVKQVEESEVKITESTSEDETEISSSFGNALSGDKADEAQSDSEVMSELRDNGFDQECRMRKKSLTAHWKAFIQPLMWRCRWAELKMRRLMYQASKYDLQIEAIDRRKQLTWKNATVEDTCARCLPFSGSKQKGTIIKRRKRKWVEDSTGKAAYTAQIPLFSYPGRAFYLACDEDWFFLLRKRSELNFPSGCGDEPVSLEFRSDDNSLEQILWKIGVLQSDLGELKTRLKKVQDENAKDIYSADAMNTNAVRTSSAQNDVPTNEGRELVKVSSIASRHMPKSNMFMVKNETAISTHGKATNLIDITECNNQLQIAISGEKKGNGHLMYNSTAKELNNIEKVDSSAKELNNIEKVGVQSLEKPDTAKEEEQANIVPPVLVPLISNSDDQPETPMEAKQANIVPPVLMPLVSNSDNQPETPMEKEQANFLHPVLVPVIPTSDDQPETPMEEEQASIVPPVLMPVISKSDDQPETPMEEQANIEPSSPVPVISIANDQSTRSISGLTTSPPNTRSRGRGRGRSRRRGNRWSRRA</sequence>
<feature type="region of interest" description="Disordered" evidence="1">
    <location>
        <begin position="519"/>
        <end position="587"/>
    </location>
</feature>
<feature type="compositionally biased region" description="Basic and acidic residues" evidence="1">
    <location>
        <begin position="18"/>
        <end position="33"/>
    </location>
</feature>
<organism evidence="2 3">
    <name type="scientific">Daucus carota subsp. sativus</name>
    <name type="common">Carrot</name>
    <dbReference type="NCBI Taxonomy" id="79200"/>
    <lineage>
        <taxon>Eukaryota</taxon>
        <taxon>Viridiplantae</taxon>
        <taxon>Streptophyta</taxon>
        <taxon>Embryophyta</taxon>
        <taxon>Tracheophyta</taxon>
        <taxon>Spermatophyta</taxon>
        <taxon>Magnoliopsida</taxon>
        <taxon>eudicotyledons</taxon>
        <taxon>Gunneridae</taxon>
        <taxon>Pentapetalae</taxon>
        <taxon>asterids</taxon>
        <taxon>campanulids</taxon>
        <taxon>Apiales</taxon>
        <taxon>Apiaceae</taxon>
        <taxon>Apioideae</taxon>
        <taxon>Scandiceae</taxon>
        <taxon>Daucinae</taxon>
        <taxon>Daucus</taxon>
        <taxon>Daucus sect. Daucus</taxon>
    </lineage>
</organism>
<dbReference type="AlphaFoldDB" id="A0AAF0WW34"/>
<feature type="compositionally biased region" description="Basic residues" evidence="1">
    <location>
        <begin position="568"/>
        <end position="587"/>
    </location>
</feature>
<dbReference type="CDD" id="cd11650">
    <property type="entry name" value="AT4G37440_like"/>
    <property type="match status" value="1"/>
</dbReference>
<evidence type="ECO:0000313" key="3">
    <source>
        <dbReference type="Proteomes" id="UP000077755"/>
    </source>
</evidence>
<name>A0AAF0WW34_DAUCS</name>
<dbReference type="PANTHER" id="PTHR34057">
    <property type="entry name" value="ELONGATION FACTOR"/>
    <property type="match status" value="1"/>
</dbReference>
<reference evidence="2" key="2">
    <citation type="submission" date="2022-03" db="EMBL/GenBank/DDBJ databases">
        <title>Draft title - Genomic analysis of global carrot germplasm unveils the trajectory of domestication and the origin of high carotenoid orange carrot.</title>
        <authorList>
            <person name="Iorizzo M."/>
            <person name="Ellison S."/>
            <person name="Senalik D."/>
            <person name="Macko-Podgorni A."/>
            <person name="Grzebelus D."/>
            <person name="Bostan H."/>
            <person name="Rolling W."/>
            <person name="Curaba J."/>
            <person name="Simon P."/>
        </authorList>
    </citation>
    <scope>NUCLEOTIDE SEQUENCE</scope>
    <source>
        <tissue evidence="2">Leaf</tissue>
    </source>
</reference>
<accession>A0AAF0WW34</accession>
<proteinExistence type="predicted"/>
<protein>
    <submittedName>
        <fullName evidence="2">Uncharacterized protein</fullName>
    </submittedName>
</protein>
<feature type="region of interest" description="Disordered" evidence="1">
    <location>
        <begin position="58"/>
        <end position="104"/>
    </location>
</feature>
<reference evidence="2" key="1">
    <citation type="journal article" date="2016" name="Nat. Genet.">
        <title>A high-quality carrot genome assembly provides new insights into carotenoid accumulation and asterid genome evolution.</title>
        <authorList>
            <person name="Iorizzo M."/>
            <person name="Ellison S."/>
            <person name="Senalik D."/>
            <person name="Zeng P."/>
            <person name="Satapoomin P."/>
            <person name="Huang J."/>
            <person name="Bowman M."/>
            <person name="Iovene M."/>
            <person name="Sanseverino W."/>
            <person name="Cavagnaro P."/>
            <person name="Yildiz M."/>
            <person name="Macko-Podgorni A."/>
            <person name="Moranska E."/>
            <person name="Grzebelus E."/>
            <person name="Grzebelus D."/>
            <person name="Ashrafi H."/>
            <person name="Zheng Z."/>
            <person name="Cheng S."/>
            <person name="Spooner D."/>
            <person name="Van Deynze A."/>
            <person name="Simon P."/>
        </authorList>
    </citation>
    <scope>NUCLEOTIDE SEQUENCE</scope>
    <source>
        <tissue evidence="2">Leaf</tissue>
    </source>
</reference>
<evidence type="ECO:0000256" key="1">
    <source>
        <dbReference type="SAM" id="MobiDB-lite"/>
    </source>
</evidence>
<keyword evidence="3" id="KW-1185">Reference proteome</keyword>
<feature type="region of interest" description="Disordered" evidence="1">
    <location>
        <begin position="1"/>
        <end position="33"/>
    </location>
</feature>
<dbReference type="EMBL" id="CP093346">
    <property type="protein sequence ID" value="WOG95538.1"/>
    <property type="molecule type" value="Genomic_DNA"/>
</dbReference>